<name>A0A0C3DFZ4_9VIBR</name>
<protein>
    <submittedName>
        <fullName evidence="2">Uncharacterized protein</fullName>
    </submittedName>
</protein>
<comment type="caution">
    <text evidence="2">The sequence shown here is derived from an EMBL/GenBank/DDBJ whole genome shotgun (WGS) entry which is preliminary data.</text>
</comment>
<evidence type="ECO:0000256" key="1">
    <source>
        <dbReference type="SAM" id="SignalP"/>
    </source>
</evidence>
<dbReference type="EMBL" id="JXOK01000053">
    <property type="protein sequence ID" value="KIN10289.1"/>
    <property type="molecule type" value="Genomic_DNA"/>
</dbReference>
<keyword evidence="1" id="KW-0732">Signal</keyword>
<evidence type="ECO:0000313" key="3">
    <source>
        <dbReference type="Proteomes" id="UP000031977"/>
    </source>
</evidence>
<feature type="chain" id="PRO_5002173678" evidence="1">
    <location>
        <begin position="22"/>
        <end position="285"/>
    </location>
</feature>
<dbReference type="Proteomes" id="UP000031977">
    <property type="component" value="Unassembled WGS sequence"/>
</dbReference>
<dbReference type="AlphaFoldDB" id="A0A0C3DFZ4"/>
<dbReference type="STRING" id="50718.SU60_14455"/>
<reference evidence="2 3" key="1">
    <citation type="submission" date="2015-01" db="EMBL/GenBank/DDBJ databases">
        <title>Draft genome of Vibrio mytili type strain CAIM 528.</title>
        <authorList>
            <person name="Gonzalez-Castillo A."/>
            <person name="Gomez-Gil B."/>
            <person name="Enciso-Ibarra J."/>
        </authorList>
    </citation>
    <scope>NUCLEOTIDE SEQUENCE [LARGE SCALE GENOMIC DNA]</scope>
    <source>
        <strain evidence="2 3">CAIM 528</strain>
    </source>
</reference>
<gene>
    <name evidence="2" type="ORF">SU60_14455</name>
</gene>
<dbReference type="OrthoDB" id="5905248at2"/>
<proteinExistence type="predicted"/>
<organism evidence="2 3">
    <name type="scientific">Vibrio mytili</name>
    <dbReference type="NCBI Taxonomy" id="50718"/>
    <lineage>
        <taxon>Bacteria</taxon>
        <taxon>Pseudomonadati</taxon>
        <taxon>Pseudomonadota</taxon>
        <taxon>Gammaproteobacteria</taxon>
        <taxon>Vibrionales</taxon>
        <taxon>Vibrionaceae</taxon>
        <taxon>Vibrio</taxon>
    </lineage>
</organism>
<evidence type="ECO:0000313" key="2">
    <source>
        <dbReference type="EMBL" id="KIN10289.1"/>
    </source>
</evidence>
<feature type="signal peptide" evidence="1">
    <location>
        <begin position="1"/>
        <end position="21"/>
    </location>
</feature>
<keyword evidence="3" id="KW-1185">Reference proteome</keyword>
<sequence length="285" mass="32445">MNTSTKLVLVTAALLSTPAWSKSECRGNWSIDVDRSNTQYKSDLSAYIPVYLQMSSDVQQCRFPVSFVYVNNKQKSHLRAFNHQLNLTVLDRNFHQLNYRQNKGFQLNLERGAVTKFWLKVNQAKMASSGLYNGILELSMRLGDDEQSKKAKVQLDVPAFVAFRSSGNNPMLKSKGHSSYRFSLGNLQSNKTYRADFDLLSNSNVRLVIKQKYGELRLHSEQKIAIPYKLDFNHKPVNTKSTFQFENSGNIKKWGIPMEVSLGNIDFARAGSYRDTITVEVKALP</sequence>
<accession>A0A0C3DFZ4</accession>
<dbReference type="RefSeq" id="WP_041156132.1">
    <property type="nucleotide sequence ID" value="NZ_CBCRVP010000009.1"/>
</dbReference>